<protein>
    <submittedName>
        <fullName evidence="3">Zinc-binding dehydrogenase</fullName>
    </submittedName>
</protein>
<dbReference type="SUPFAM" id="SSF51735">
    <property type="entry name" value="NAD(P)-binding Rossmann-fold domains"/>
    <property type="match status" value="1"/>
</dbReference>
<gene>
    <name evidence="3" type="ORF">GTZ99_16095</name>
</gene>
<dbReference type="SUPFAM" id="SSF50129">
    <property type="entry name" value="GroES-like"/>
    <property type="match status" value="1"/>
</dbReference>
<dbReference type="InterPro" id="IPR011032">
    <property type="entry name" value="GroES-like_sf"/>
</dbReference>
<dbReference type="PANTHER" id="PTHR43205">
    <property type="entry name" value="PROSTAGLANDIN REDUCTASE"/>
    <property type="match status" value="1"/>
</dbReference>
<dbReference type="InterPro" id="IPR013149">
    <property type="entry name" value="ADH-like_C"/>
</dbReference>
<dbReference type="InterPro" id="IPR036291">
    <property type="entry name" value="NAD(P)-bd_dom_sf"/>
</dbReference>
<keyword evidence="1" id="KW-0560">Oxidoreductase</keyword>
<dbReference type="Proteomes" id="UP000753724">
    <property type="component" value="Unassembled WGS sequence"/>
</dbReference>
<sequence length="352" mass="37858">MTKRRIVLASRPSGLPVPENFRIEEVAIPDLEEGQVLLENRVFAIDPAVRGMLDDVKSYMPPVQIGGLIPTMVLGRVIASRNPDFKEGDYGRAFIGWETHSVLTPGAVGFENVRVAADLPETAYMGALGWSGITAYVGLKKYGEFRAGDEVLVSAAAGAVGSVAGQVAKLSGASKVIGTVSSDDKARTLIDTLGYDGAINYRSCADLGAEIEKHFPNGIDLYFENVGGATLDAVLPRMKAFGRIPVCGMIANYNNQTEQYPIRNLWQVLVNRITMRGFLAYEAADMLHEAEDALANWARSGQLIATENVSTGLDSTPEAFIRLMSGKTEGKTVVRLGEDVSTLAGWQAKVDA</sequence>
<dbReference type="EMBL" id="JAAAPO010000008">
    <property type="protein sequence ID" value="NBC38072.1"/>
    <property type="molecule type" value="Genomic_DNA"/>
</dbReference>
<feature type="domain" description="Enoyl reductase (ER)" evidence="2">
    <location>
        <begin position="14"/>
        <end position="334"/>
    </location>
</feature>
<dbReference type="Pfam" id="PF16884">
    <property type="entry name" value="ADH_N_2"/>
    <property type="match status" value="1"/>
</dbReference>
<dbReference type="InterPro" id="IPR045010">
    <property type="entry name" value="MDR_fam"/>
</dbReference>
<proteinExistence type="predicted"/>
<dbReference type="InterPro" id="IPR020843">
    <property type="entry name" value="ER"/>
</dbReference>
<dbReference type="CDD" id="cd05288">
    <property type="entry name" value="PGDH"/>
    <property type="match status" value="1"/>
</dbReference>
<dbReference type="InterPro" id="IPR041694">
    <property type="entry name" value="ADH_N_2"/>
</dbReference>
<organism evidence="3 4">
    <name type="scientific">Novosphingobium ovatum</name>
    <dbReference type="NCBI Taxonomy" id="1908523"/>
    <lineage>
        <taxon>Bacteria</taxon>
        <taxon>Pseudomonadati</taxon>
        <taxon>Pseudomonadota</taxon>
        <taxon>Alphaproteobacteria</taxon>
        <taxon>Sphingomonadales</taxon>
        <taxon>Sphingomonadaceae</taxon>
        <taxon>Novosphingobium</taxon>
    </lineage>
</organism>
<name>A0ABW9XI57_9SPHN</name>
<evidence type="ECO:0000259" key="2">
    <source>
        <dbReference type="SMART" id="SM00829"/>
    </source>
</evidence>
<dbReference type="Pfam" id="PF00107">
    <property type="entry name" value="ADH_zinc_N"/>
    <property type="match status" value="1"/>
</dbReference>
<dbReference type="Gene3D" id="3.90.180.10">
    <property type="entry name" value="Medium-chain alcohol dehydrogenases, catalytic domain"/>
    <property type="match status" value="1"/>
</dbReference>
<dbReference type="SMART" id="SM00829">
    <property type="entry name" value="PKS_ER"/>
    <property type="match status" value="1"/>
</dbReference>
<evidence type="ECO:0000313" key="4">
    <source>
        <dbReference type="Proteomes" id="UP000753724"/>
    </source>
</evidence>
<reference evidence="4" key="1">
    <citation type="submission" date="2020-01" db="EMBL/GenBank/DDBJ databases">
        <title>Sphingomonas sp. strain CSW-10.</title>
        <authorList>
            <person name="Chen W.-M."/>
        </authorList>
    </citation>
    <scope>NUCLEOTIDE SEQUENCE [LARGE SCALE GENOMIC DNA]</scope>
    <source>
        <strain evidence="4">FSY-8</strain>
    </source>
</reference>
<evidence type="ECO:0000313" key="3">
    <source>
        <dbReference type="EMBL" id="NBC38072.1"/>
    </source>
</evidence>
<evidence type="ECO:0000256" key="1">
    <source>
        <dbReference type="ARBA" id="ARBA00023002"/>
    </source>
</evidence>
<accession>A0ABW9XI57</accession>
<keyword evidence="4" id="KW-1185">Reference proteome</keyword>
<dbReference type="PANTHER" id="PTHR43205:SF7">
    <property type="entry name" value="PROSTAGLANDIN REDUCTASE 1"/>
    <property type="match status" value="1"/>
</dbReference>
<dbReference type="Gene3D" id="3.40.50.720">
    <property type="entry name" value="NAD(P)-binding Rossmann-like Domain"/>
    <property type="match status" value="1"/>
</dbReference>
<comment type="caution">
    <text evidence="3">The sequence shown here is derived from an EMBL/GenBank/DDBJ whole genome shotgun (WGS) entry which is preliminary data.</text>
</comment>